<organism evidence="1 2">
    <name type="scientific">Phocaeicola coprocola DSM 17136</name>
    <dbReference type="NCBI Taxonomy" id="470145"/>
    <lineage>
        <taxon>Bacteria</taxon>
        <taxon>Pseudomonadati</taxon>
        <taxon>Bacteroidota</taxon>
        <taxon>Bacteroidia</taxon>
        <taxon>Bacteroidales</taxon>
        <taxon>Bacteroidaceae</taxon>
        <taxon>Phocaeicola</taxon>
    </lineage>
</organism>
<protein>
    <submittedName>
        <fullName evidence="1">Uncharacterized protein</fullName>
    </submittedName>
</protein>
<evidence type="ECO:0000313" key="2">
    <source>
        <dbReference type="Proteomes" id="UP000003146"/>
    </source>
</evidence>
<gene>
    <name evidence="1" type="ORF">BACCOP_04059</name>
</gene>
<accession>B3JQ27</accession>
<comment type="caution">
    <text evidence="1">The sequence shown here is derived from an EMBL/GenBank/DDBJ whole genome shotgun (WGS) entry which is preliminary data.</text>
</comment>
<sequence length="39" mass="4316">MRNCNNLSPLHLAVVAVCTFVSSVFLQNCKNCKLHGLQL</sequence>
<dbReference type="Proteomes" id="UP000003146">
    <property type="component" value="Unassembled WGS sequence"/>
</dbReference>
<proteinExistence type="predicted"/>
<dbReference type="HOGENOM" id="CLU_3304574_0_0_10"/>
<name>B3JQ27_9BACT</name>
<dbReference type="EMBL" id="ABIY02000125">
    <property type="protein sequence ID" value="EDU98945.1"/>
    <property type="molecule type" value="Genomic_DNA"/>
</dbReference>
<evidence type="ECO:0000313" key="1">
    <source>
        <dbReference type="EMBL" id="EDU98945.1"/>
    </source>
</evidence>
<reference evidence="1 2" key="1">
    <citation type="submission" date="2008-04" db="EMBL/GenBank/DDBJ databases">
        <title>Draft genome sequence of Bacteroides coprocola (DSM 17136).</title>
        <authorList>
            <person name="Sudarsanam P."/>
            <person name="Ley R."/>
            <person name="Guruge J."/>
            <person name="Turnbaugh P.J."/>
            <person name="Mahowald M."/>
            <person name="Liep D."/>
            <person name="Gordon J."/>
        </authorList>
    </citation>
    <scope>NUCLEOTIDE SEQUENCE [LARGE SCALE GENOMIC DNA]</scope>
    <source>
        <strain evidence="1 2">DSM 17136</strain>
    </source>
</reference>
<reference evidence="1 2" key="2">
    <citation type="submission" date="2008-04" db="EMBL/GenBank/DDBJ databases">
        <authorList>
            <person name="Fulton L."/>
            <person name="Clifton S."/>
            <person name="Fulton B."/>
            <person name="Xu J."/>
            <person name="Minx P."/>
            <person name="Pepin K.H."/>
            <person name="Johnson M."/>
            <person name="Thiruvilangam P."/>
            <person name="Bhonagiri V."/>
            <person name="Nash W.E."/>
            <person name="Mardis E.R."/>
            <person name="Wilson R.K."/>
        </authorList>
    </citation>
    <scope>NUCLEOTIDE SEQUENCE [LARGE SCALE GENOMIC DNA]</scope>
    <source>
        <strain evidence="1 2">DSM 17136</strain>
    </source>
</reference>
<dbReference type="AlphaFoldDB" id="B3JQ27"/>